<dbReference type="GO" id="GO:0017004">
    <property type="term" value="P:cytochrome complex assembly"/>
    <property type="evidence" value="ECO:0007669"/>
    <property type="project" value="TreeGrafter"/>
</dbReference>
<dbReference type="GO" id="GO:0005886">
    <property type="term" value="C:plasma membrane"/>
    <property type="evidence" value="ECO:0007669"/>
    <property type="project" value="UniProtKB-SubCell"/>
</dbReference>
<keyword evidence="10" id="KW-0816">Tricarboxylic acid cycle</keyword>
<dbReference type="InterPro" id="IPR034804">
    <property type="entry name" value="SQR/QFR_C/D"/>
</dbReference>
<name>A0A8J7SPP2_9PROT</name>
<organism evidence="19 20">
    <name type="scientific">Marivibrio halodurans</name>
    <dbReference type="NCBI Taxonomy" id="2039722"/>
    <lineage>
        <taxon>Bacteria</taxon>
        <taxon>Pseudomonadati</taxon>
        <taxon>Pseudomonadota</taxon>
        <taxon>Alphaproteobacteria</taxon>
        <taxon>Rhodospirillales</taxon>
        <taxon>Rhodospirillaceae</taxon>
        <taxon>Marivibrio</taxon>
    </lineage>
</organism>
<evidence type="ECO:0000256" key="3">
    <source>
        <dbReference type="ARBA" id="ARBA00004429"/>
    </source>
</evidence>
<keyword evidence="14" id="KW-0249">Electron transport</keyword>
<keyword evidence="20" id="KW-1185">Reference proteome</keyword>
<evidence type="ECO:0000256" key="13">
    <source>
        <dbReference type="ARBA" id="ARBA00022723"/>
    </source>
</evidence>
<evidence type="ECO:0000256" key="15">
    <source>
        <dbReference type="ARBA" id="ARBA00022989"/>
    </source>
</evidence>
<comment type="caution">
    <text evidence="19">The sequence shown here is derived from an EMBL/GenBank/DDBJ whole genome shotgun (WGS) entry which is preliminary data.</text>
</comment>
<reference evidence="19" key="1">
    <citation type="submission" date="2021-04" db="EMBL/GenBank/DDBJ databases">
        <authorList>
            <person name="Zhang D.-C."/>
        </authorList>
    </citation>
    <scope>NUCLEOTIDE SEQUENCE</scope>
    <source>
        <strain evidence="19">CGMCC 1.15697</strain>
    </source>
</reference>
<dbReference type="CDD" id="cd03495">
    <property type="entry name" value="SQR_TypeC_SdhD_like"/>
    <property type="match status" value="1"/>
</dbReference>
<evidence type="ECO:0000256" key="2">
    <source>
        <dbReference type="ARBA" id="ARBA00004050"/>
    </source>
</evidence>
<dbReference type="GO" id="GO:0006099">
    <property type="term" value="P:tricarboxylic acid cycle"/>
    <property type="evidence" value="ECO:0007669"/>
    <property type="project" value="UniProtKB-UniPathway"/>
</dbReference>
<dbReference type="AlphaFoldDB" id="A0A8J7SPP2"/>
<dbReference type="GO" id="GO:0009055">
    <property type="term" value="F:electron transfer activity"/>
    <property type="evidence" value="ECO:0007669"/>
    <property type="project" value="TreeGrafter"/>
</dbReference>
<dbReference type="InterPro" id="IPR000701">
    <property type="entry name" value="SuccDH_FuR_B_TM-su"/>
</dbReference>
<keyword evidence="13" id="KW-0479">Metal-binding</keyword>
<keyword evidence="16" id="KW-0408">Iron</keyword>
<sequence>MSLKTPLGAARGLGSAKNGTHHWIMQRITAVALVPLTLWFVFSALALSGAGYAEAAGWLADPVNAVLMLLLIVATFHHLQLGLQVVIEDYIHGEAAKIVTLLVVKFAAFALGMAGAFAVLKVAFTA</sequence>
<evidence type="ECO:0000313" key="20">
    <source>
        <dbReference type="Proteomes" id="UP000672602"/>
    </source>
</evidence>
<accession>A0A8J7SPP2</accession>
<keyword evidence="15 18" id="KW-1133">Transmembrane helix</keyword>
<evidence type="ECO:0000256" key="4">
    <source>
        <dbReference type="ARBA" id="ARBA00005163"/>
    </source>
</evidence>
<dbReference type="SUPFAM" id="SSF81343">
    <property type="entry name" value="Fumarate reductase respiratory complex transmembrane subunits"/>
    <property type="match status" value="1"/>
</dbReference>
<comment type="cofactor">
    <cofactor evidence="1">
        <name>heme</name>
        <dbReference type="ChEBI" id="CHEBI:30413"/>
    </cofactor>
</comment>
<evidence type="ECO:0000256" key="5">
    <source>
        <dbReference type="ARBA" id="ARBA00011558"/>
    </source>
</evidence>
<dbReference type="GO" id="GO:0020037">
    <property type="term" value="F:heme binding"/>
    <property type="evidence" value="ECO:0007669"/>
    <property type="project" value="InterPro"/>
</dbReference>
<comment type="subcellular location">
    <subcellularLocation>
        <location evidence="3">Cell inner membrane</location>
        <topology evidence="3">Multi-pass membrane protein</topology>
    </subcellularLocation>
</comment>
<comment type="pathway">
    <text evidence="4">Carbohydrate metabolism; tricarboxylic acid cycle.</text>
</comment>
<proteinExistence type="predicted"/>
<dbReference type="Gene3D" id="1.20.1300.10">
    <property type="entry name" value="Fumarate reductase/succinate dehydrogenase, transmembrane subunit"/>
    <property type="match status" value="1"/>
</dbReference>
<protein>
    <recommendedName>
        <fullName evidence="6">Succinate dehydrogenase hydrophobic membrane anchor subunit</fullName>
    </recommendedName>
</protein>
<evidence type="ECO:0000256" key="9">
    <source>
        <dbReference type="ARBA" id="ARBA00022519"/>
    </source>
</evidence>
<gene>
    <name evidence="19" type="primary">sdhD</name>
    <name evidence="19" type="ORF">KAJ83_15730</name>
</gene>
<keyword evidence="17 18" id="KW-0472">Membrane</keyword>
<evidence type="ECO:0000256" key="6">
    <source>
        <dbReference type="ARBA" id="ARBA00019425"/>
    </source>
</evidence>
<evidence type="ECO:0000256" key="10">
    <source>
        <dbReference type="ARBA" id="ARBA00022532"/>
    </source>
</evidence>
<dbReference type="Proteomes" id="UP000672602">
    <property type="component" value="Unassembled WGS sequence"/>
</dbReference>
<evidence type="ECO:0000256" key="16">
    <source>
        <dbReference type="ARBA" id="ARBA00023004"/>
    </source>
</evidence>
<comment type="function">
    <text evidence="2">Membrane-anchoring subunit of succinate dehydrogenase (SDH).</text>
</comment>
<feature type="transmembrane region" description="Helical" evidence="18">
    <location>
        <begin position="65"/>
        <end position="87"/>
    </location>
</feature>
<evidence type="ECO:0000256" key="11">
    <source>
        <dbReference type="ARBA" id="ARBA00022617"/>
    </source>
</evidence>
<evidence type="ECO:0000256" key="14">
    <source>
        <dbReference type="ARBA" id="ARBA00022982"/>
    </source>
</evidence>
<evidence type="ECO:0000256" key="18">
    <source>
        <dbReference type="SAM" id="Phobius"/>
    </source>
</evidence>
<evidence type="ECO:0000256" key="1">
    <source>
        <dbReference type="ARBA" id="ARBA00001971"/>
    </source>
</evidence>
<feature type="transmembrane region" description="Helical" evidence="18">
    <location>
        <begin position="99"/>
        <end position="124"/>
    </location>
</feature>
<comment type="subunit">
    <text evidence="5">Part of an enzyme complex containing four subunits: a flavoprotein, an iron-sulfur protein, plus two membrane-anchoring proteins, SdhC and SdhD.</text>
</comment>
<dbReference type="NCBIfam" id="TIGR02968">
    <property type="entry name" value="succ_dehyd_anc"/>
    <property type="match status" value="1"/>
</dbReference>
<dbReference type="EMBL" id="JAGMWN010000008">
    <property type="protein sequence ID" value="MBP5858471.1"/>
    <property type="molecule type" value="Genomic_DNA"/>
</dbReference>
<dbReference type="GO" id="GO:0046872">
    <property type="term" value="F:metal ion binding"/>
    <property type="evidence" value="ECO:0007669"/>
    <property type="project" value="UniProtKB-KW"/>
</dbReference>
<keyword evidence="11" id="KW-0349">Heme</keyword>
<evidence type="ECO:0000313" key="19">
    <source>
        <dbReference type="EMBL" id="MBP5858471.1"/>
    </source>
</evidence>
<evidence type="ECO:0000256" key="8">
    <source>
        <dbReference type="ARBA" id="ARBA00022475"/>
    </source>
</evidence>
<evidence type="ECO:0000256" key="7">
    <source>
        <dbReference type="ARBA" id="ARBA00022448"/>
    </source>
</evidence>
<dbReference type="PANTHER" id="PTHR38689">
    <property type="entry name" value="SUCCINATE DEHYDROGENASE HYDROPHOBIC MEMBRANE ANCHOR SUBUNIT"/>
    <property type="match status" value="1"/>
</dbReference>
<dbReference type="RefSeq" id="WP_210683057.1">
    <property type="nucleotide sequence ID" value="NZ_JAGMWN010000008.1"/>
</dbReference>
<evidence type="ECO:0000256" key="12">
    <source>
        <dbReference type="ARBA" id="ARBA00022692"/>
    </source>
</evidence>
<keyword evidence="7" id="KW-0813">Transport</keyword>
<dbReference type="PANTHER" id="PTHR38689:SF1">
    <property type="entry name" value="SUCCINATE DEHYDROGENASE HYDROPHOBIC MEMBRANE ANCHOR SUBUNIT"/>
    <property type="match status" value="1"/>
</dbReference>
<evidence type="ECO:0000256" key="17">
    <source>
        <dbReference type="ARBA" id="ARBA00023136"/>
    </source>
</evidence>
<keyword evidence="9" id="KW-0997">Cell inner membrane</keyword>
<keyword evidence="8" id="KW-1003">Cell membrane</keyword>
<dbReference type="UniPathway" id="UPA00223"/>
<dbReference type="Pfam" id="PF01127">
    <property type="entry name" value="Sdh_cyt"/>
    <property type="match status" value="1"/>
</dbReference>
<dbReference type="InterPro" id="IPR014312">
    <property type="entry name" value="Succ_DH_anchor"/>
</dbReference>
<keyword evidence="12 18" id="KW-0812">Transmembrane</keyword>